<comment type="cofactor">
    <cofactor evidence="1">
        <name>Zn(2+)</name>
        <dbReference type="ChEBI" id="CHEBI:29105"/>
    </cofactor>
</comment>
<dbReference type="EMBL" id="JAINVV010000012">
    <property type="protein sequence ID" value="MBY8825574.1"/>
    <property type="molecule type" value="Genomic_DNA"/>
</dbReference>
<evidence type="ECO:0000313" key="8">
    <source>
        <dbReference type="Proteomes" id="UP000706039"/>
    </source>
</evidence>
<keyword evidence="4" id="KW-0378">Hydrolase</keyword>
<evidence type="ECO:0000256" key="4">
    <source>
        <dbReference type="ARBA" id="ARBA00022801"/>
    </source>
</evidence>
<dbReference type="Gene3D" id="3.40.800.20">
    <property type="entry name" value="Histone deacetylase domain"/>
    <property type="match status" value="1"/>
</dbReference>
<keyword evidence="5" id="KW-0862">Zinc</keyword>
<evidence type="ECO:0000256" key="1">
    <source>
        <dbReference type="ARBA" id="ARBA00001947"/>
    </source>
</evidence>
<dbReference type="Pfam" id="PF00850">
    <property type="entry name" value="Hist_deacetyl"/>
    <property type="match status" value="1"/>
</dbReference>
<dbReference type="PRINTS" id="PR01270">
    <property type="entry name" value="HDASUPER"/>
</dbReference>
<dbReference type="InterPro" id="IPR000286">
    <property type="entry name" value="HDACs"/>
</dbReference>
<keyword evidence="3" id="KW-0479">Metal-binding</keyword>
<proteinExistence type="inferred from homology"/>
<dbReference type="InterPro" id="IPR023696">
    <property type="entry name" value="Ureohydrolase_dom_sf"/>
</dbReference>
<dbReference type="CDD" id="cd10001">
    <property type="entry name" value="HDAC_classII_APAH"/>
    <property type="match status" value="1"/>
</dbReference>
<comment type="similarity">
    <text evidence="2">Belongs to the histone deacetylase family.</text>
</comment>
<dbReference type="RefSeq" id="WP_222992672.1">
    <property type="nucleotide sequence ID" value="NZ_JAINVV010000012.1"/>
</dbReference>
<organism evidence="7 8">
    <name type="scientific">Sphingomonas colocasiae</name>
    <dbReference type="NCBI Taxonomy" id="1848973"/>
    <lineage>
        <taxon>Bacteria</taxon>
        <taxon>Pseudomonadati</taxon>
        <taxon>Pseudomonadota</taxon>
        <taxon>Alphaproteobacteria</taxon>
        <taxon>Sphingomonadales</taxon>
        <taxon>Sphingomonadaceae</taxon>
        <taxon>Sphingomonas</taxon>
    </lineage>
</organism>
<gene>
    <name evidence="7" type="ORF">K7G82_24950</name>
</gene>
<dbReference type="PANTHER" id="PTHR10625">
    <property type="entry name" value="HISTONE DEACETYLASE HDAC1-RELATED"/>
    <property type="match status" value="1"/>
</dbReference>
<dbReference type="SUPFAM" id="SSF52768">
    <property type="entry name" value="Arginase/deacetylase"/>
    <property type="match status" value="1"/>
</dbReference>
<comment type="caution">
    <text evidence="7">The sequence shown here is derived from an EMBL/GenBank/DDBJ whole genome shotgun (WGS) entry which is preliminary data.</text>
</comment>
<protein>
    <submittedName>
        <fullName evidence="7">Histone deacetylase family protein</fullName>
    </submittedName>
</protein>
<dbReference type="InterPro" id="IPR023801">
    <property type="entry name" value="His_deacetylse_dom"/>
</dbReference>
<evidence type="ECO:0000259" key="6">
    <source>
        <dbReference type="Pfam" id="PF00850"/>
    </source>
</evidence>
<evidence type="ECO:0000256" key="5">
    <source>
        <dbReference type="ARBA" id="ARBA00022833"/>
    </source>
</evidence>
<keyword evidence="8" id="KW-1185">Reference proteome</keyword>
<dbReference type="InterPro" id="IPR037138">
    <property type="entry name" value="His_deacetylse_dom_sf"/>
</dbReference>
<name>A0ABS7PX86_9SPHN</name>
<accession>A0ABS7PX86</accession>
<evidence type="ECO:0000313" key="7">
    <source>
        <dbReference type="EMBL" id="MBY8825574.1"/>
    </source>
</evidence>
<dbReference type="Proteomes" id="UP000706039">
    <property type="component" value="Unassembled WGS sequence"/>
</dbReference>
<feature type="domain" description="Histone deacetylase" evidence="6">
    <location>
        <begin position="28"/>
        <end position="334"/>
    </location>
</feature>
<evidence type="ECO:0000256" key="2">
    <source>
        <dbReference type="ARBA" id="ARBA00005947"/>
    </source>
</evidence>
<dbReference type="PANTHER" id="PTHR10625:SF17">
    <property type="entry name" value="HISTONE DEACETYLASE 8"/>
    <property type="match status" value="1"/>
</dbReference>
<sequence length="344" mass="36687">MITVYSPAHKDHWGQGEFFAGRMMDCYEVPERAARILASVQALNLGPVVAPPSLDHALLSKVHDADYLEFLETIHAHWVSENGDCDAFPYVFLSGRSVRPATAAVARLGQFATDACSPITAQTWTAACASAASAVHAAELLRAADEPVMALCRPPGHHAGRRSYGGYCFLNNGALAAERLLQAGAGRVAILDIDNHHGNGTQEIFYERSDVMTVSIHGTPDIQFPWFTGYSDETGAGKGEGFNLNRPLQANSDLAAYEHALIGCLDHIGRYGPDAIIVALGVDAGEGDPTSQLRIDTSGFAAIGARIASLAIPTVFIMEGGYNLDRIGGDVGAFLQGWHAARRT</sequence>
<reference evidence="7 8" key="1">
    <citation type="submission" date="2021-08" db="EMBL/GenBank/DDBJ databases">
        <authorList>
            <person name="Tuo L."/>
        </authorList>
    </citation>
    <scope>NUCLEOTIDE SEQUENCE [LARGE SCALE GENOMIC DNA]</scope>
    <source>
        <strain evidence="7 8">JCM 31229</strain>
    </source>
</reference>
<evidence type="ECO:0000256" key="3">
    <source>
        <dbReference type="ARBA" id="ARBA00022723"/>
    </source>
</evidence>